<dbReference type="GeneID" id="91425969"/>
<sequence length="153" mass="16767">MTTMLEREALPVSALVPDEVRDRLAQYIVKEHPEFTVEFAGRLVVESAKFQAASAARPDVRMAPSLLVDIGWHAWLMHTTDRDALMKRIGGVVHHVPELPGDDSGDKKAVRHDTLAVMRDTGNTPDLELWPAASGDCTQCHAGCTDSPNSGKR</sequence>
<dbReference type="STRING" id="68231.AQJ30_15310"/>
<name>A0A101QWW7_9ACTN</name>
<dbReference type="EMBL" id="LMWS01000018">
    <property type="protein sequence ID" value="KUN37654.1"/>
    <property type="molecule type" value="Genomic_DNA"/>
</dbReference>
<protein>
    <submittedName>
        <fullName evidence="1">Uncharacterized protein</fullName>
    </submittedName>
</protein>
<comment type="caution">
    <text evidence="1">The sequence shown here is derived from an EMBL/GenBank/DDBJ whole genome shotgun (WGS) entry which is preliminary data.</text>
</comment>
<evidence type="ECO:0000313" key="2">
    <source>
        <dbReference type="Proteomes" id="UP000053271"/>
    </source>
</evidence>
<dbReference type="RefSeq" id="WP_079084062.1">
    <property type="nucleotide sequence ID" value="NZ_KQ948553.1"/>
</dbReference>
<dbReference type="Proteomes" id="UP000053271">
    <property type="component" value="Unassembled WGS sequence"/>
</dbReference>
<accession>A0A101QWW7</accession>
<organism evidence="1 2">
    <name type="scientific">Streptomyces longwoodensis</name>
    <dbReference type="NCBI Taxonomy" id="68231"/>
    <lineage>
        <taxon>Bacteria</taxon>
        <taxon>Bacillati</taxon>
        <taxon>Actinomycetota</taxon>
        <taxon>Actinomycetes</taxon>
        <taxon>Kitasatosporales</taxon>
        <taxon>Streptomycetaceae</taxon>
        <taxon>Streptomyces</taxon>
    </lineage>
</organism>
<evidence type="ECO:0000313" key="1">
    <source>
        <dbReference type="EMBL" id="KUN37654.1"/>
    </source>
</evidence>
<reference evidence="1 2" key="1">
    <citation type="submission" date="2015-10" db="EMBL/GenBank/DDBJ databases">
        <title>Draft genome sequence of Streptomyces longwoodensis DSM 41677, type strain for the species Streptomyces longwoodensis.</title>
        <authorList>
            <person name="Ruckert C."/>
            <person name="Winkler A."/>
            <person name="Kalinowski J."/>
            <person name="Kampfer P."/>
            <person name="Glaeser S."/>
        </authorList>
    </citation>
    <scope>NUCLEOTIDE SEQUENCE [LARGE SCALE GENOMIC DNA]</scope>
    <source>
        <strain evidence="1 2">DSM 41677</strain>
    </source>
</reference>
<gene>
    <name evidence="1" type="ORF">AQJ30_15310</name>
</gene>
<proteinExistence type="predicted"/>
<keyword evidence="2" id="KW-1185">Reference proteome</keyword>
<dbReference type="AlphaFoldDB" id="A0A101QWW7"/>